<accession>A0A1G8S4G5</accession>
<dbReference type="EMBL" id="FNEI01000008">
    <property type="protein sequence ID" value="SDJ24051.1"/>
    <property type="molecule type" value="Genomic_DNA"/>
</dbReference>
<dbReference type="STRING" id="1045773.SAMN05216555_108156"/>
<gene>
    <name evidence="1" type="ORF">SAMN05216555_108156</name>
</gene>
<evidence type="ECO:0000313" key="1">
    <source>
        <dbReference type="EMBL" id="SDJ24051.1"/>
    </source>
</evidence>
<keyword evidence="2" id="KW-1185">Reference proteome</keyword>
<dbReference type="OrthoDB" id="3296472at2"/>
<evidence type="ECO:0008006" key="3">
    <source>
        <dbReference type="Google" id="ProtNLM"/>
    </source>
</evidence>
<reference evidence="2" key="1">
    <citation type="submission" date="2016-10" db="EMBL/GenBank/DDBJ databases">
        <authorList>
            <person name="Varghese N."/>
            <person name="Submissions S."/>
        </authorList>
    </citation>
    <scope>NUCLEOTIDE SEQUENCE [LARGE SCALE GENOMIC DNA]</scope>
    <source>
        <strain evidence="2">CGMCC 1.10783</strain>
    </source>
</reference>
<name>A0A1G8S4G5_9MICC</name>
<protein>
    <recommendedName>
        <fullName evidence="3">DUF4157 domain-containing protein</fullName>
    </recommendedName>
</protein>
<proteinExistence type="predicted"/>
<dbReference type="RefSeq" id="WP_074589243.1">
    <property type="nucleotide sequence ID" value="NZ_FNEI01000008.1"/>
</dbReference>
<evidence type="ECO:0000313" key="2">
    <source>
        <dbReference type="Proteomes" id="UP000182130"/>
    </source>
</evidence>
<sequence>MTPGQRLRRIANTLNLSTPLGLLLARAAGARCGTGPRGLTIAAGYRWRLPHAAAFTVGNVVLYRAGPASAGQDPVLLGHEERHSTQYAWCLGLPFIGLYFLCAGWSVLRTGNPGTANFFERQAGLAAGGYPDRQRNGHSTRASDANRGRT</sequence>
<dbReference type="Proteomes" id="UP000182130">
    <property type="component" value="Unassembled WGS sequence"/>
</dbReference>
<dbReference type="AlphaFoldDB" id="A0A1G8S4G5"/>
<organism evidence="1 2">
    <name type="scientific">Arthrobacter cupressi</name>
    <dbReference type="NCBI Taxonomy" id="1045773"/>
    <lineage>
        <taxon>Bacteria</taxon>
        <taxon>Bacillati</taxon>
        <taxon>Actinomycetota</taxon>
        <taxon>Actinomycetes</taxon>
        <taxon>Micrococcales</taxon>
        <taxon>Micrococcaceae</taxon>
        <taxon>Arthrobacter</taxon>
    </lineage>
</organism>